<keyword evidence="1" id="KW-0472">Membrane</keyword>
<dbReference type="PANTHER" id="PTHR33802">
    <property type="entry name" value="SI:CH211-161H7.5-RELATED"/>
    <property type="match status" value="1"/>
</dbReference>
<accession>A0A8J9YY28</accession>
<feature type="transmembrane region" description="Helical" evidence="1">
    <location>
        <begin position="260"/>
        <end position="278"/>
    </location>
</feature>
<feature type="transmembrane region" description="Helical" evidence="1">
    <location>
        <begin position="62"/>
        <end position="83"/>
    </location>
</feature>
<keyword evidence="1" id="KW-1133">Transmembrane helix</keyword>
<evidence type="ECO:0000313" key="2">
    <source>
        <dbReference type="EMBL" id="CAH1243967.1"/>
    </source>
</evidence>
<proteinExistence type="predicted"/>
<organism evidence="2 3">
    <name type="scientific">Branchiostoma lanceolatum</name>
    <name type="common">Common lancelet</name>
    <name type="synonym">Amphioxus lanceolatum</name>
    <dbReference type="NCBI Taxonomy" id="7740"/>
    <lineage>
        <taxon>Eukaryota</taxon>
        <taxon>Metazoa</taxon>
        <taxon>Chordata</taxon>
        <taxon>Cephalochordata</taxon>
        <taxon>Leptocardii</taxon>
        <taxon>Amphioxiformes</taxon>
        <taxon>Branchiostomatidae</taxon>
        <taxon>Branchiostoma</taxon>
    </lineage>
</organism>
<feature type="transmembrane region" description="Helical" evidence="1">
    <location>
        <begin position="220"/>
        <end position="248"/>
    </location>
</feature>
<name>A0A8J9YY28_BRALA</name>
<evidence type="ECO:0000256" key="1">
    <source>
        <dbReference type="SAM" id="Phobius"/>
    </source>
</evidence>
<protein>
    <submittedName>
        <fullName evidence="2">Hypp7179 protein</fullName>
    </submittedName>
</protein>
<evidence type="ECO:0000313" key="3">
    <source>
        <dbReference type="Proteomes" id="UP000838412"/>
    </source>
</evidence>
<gene>
    <name evidence="2" type="primary">Hypp7179</name>
    <name evidence="2" type="ORF">BLAG_LOCUS6735</name>
</gene>
<sequence length="373" mass="42101">MRVHAQGHAGALALCAAYTTLLATVFPGPIYRGGQTCLETSEANLTMEEADEKPQPPRHRPVAILLIVFAWLTYVPMIVFNWLTGSGAVPGLFVSSVGNTSRRFPFEIAPSSWVFSIWFVIYAWGFLWLIYITVGIFRKNSRGYFYVTPELFPPAFYVIWYFSNFFNISWLFMNDSLQRVGAAMLLVLLSLSLYYMLYISYRRVDQNGPWLTKNAPADLWLIRFFVHNGLAIYATWVTIATLLGFGIALTYEGGYSNEDVSTGMLALLAAMVLVWFVLENFVFDRYCRYTLVPYMVVVVALIGIIDSFIRLGGGLEKRNAVITCGLLGVSSLALVFRFSLVIWRHVTQPLYRNTVKTTSVKMSELNAGFTAEL</sequence>
<dbReference type="EMBL" id="OV696698">
    <property type="protein sequence ID" value="CAH1243967.1"/>
    <property type="molecule type" value="Genomic_DNA"/>
</dbReference>
<feature type="transmembrane region" description="Helical" evidence="1">
    <location>
        <begin position="290"/>
        <end position="308"/>
    </location>
</feature>
<reference evidence="2" key="1">
    <citation type="submission" date="2022-01" db="EMBL/GenBank/DDBJ databases">
        <authorList>
            <person name="Braso-Vives M."/>
        </authorList>
    </citation>
    <scope>NUCLEOTIDE SEQUENCE</scope>
</reference>
<dbReference type="PANTHER" id="PTHR33802:SF1">
    <property type="entry name" value="XK-RELATED PROTEIN"/>
    <property type="match status" value="1"/>
</dbReference>
<dbReference type="AlphaFoldDB" id="A0A8J9YY28"/>
<feature type="transmembrane region" description="Helical" evidence="1">
    <location>
        <begin position="113"/>
        <end position="134"/>
    </location>
</feature>
<keyword evidence="3" id="KW-1185">Reference proteome</keyword>
<keyword evidence="1" id="KW-0812">Transmembrane</keyword>
<dbReference type="OrthoDB" id="5586934at2759"/>
<feature type="transmembrane region" description="Helical" evidence="1">
    <location>
        <begin position="320"/>
        <end position="343"/>
    </location>
</feature>
<dbReference type="Proteomes" id="UP000838412">
    <property type="component" value="Chromosome 13"/>
</dbReference>
<feature type="transmembrane region" description="Helical" evidence="1">
    <location>
        <begin position="179"/>
        <end position="199"/>
    </location>
</feature>